<accession>A0ACB0J7J5</accession>
<proteinExistence type="predicted"/>
<organism evidence="1 2">
    <name type="scientific">Trifolium pratense</name>
    <name type="common">Red clover</name>
    <dbReference type="NCBI Taxonomy" id="57577"/>
    <lineage>
        <taxon>Eukaryota</taxon>
        <taxon>Viridiplantae</taxon>
        <taxon>Streptophyta</taxon>
        <taxon>Embryophyta</taxon>
        <taxon>Tracheophyta</taxon>
        <taxon>Spermatophyta</taxon>
        <taxon>Magnoliopsida</taxon>
        <taxon>eudicotyledons</taxon>
        <taxon>Gunneridae</taxon>
        <taxon>Pentapetalae</taxon>
        <taxon>rosids</taxon>
        <taxon>fabids</taxon>
        <taxon>Fabales</taxon>
        <taxon>Fabaceae</taxon>
        <taxon>Papilionoideae</taxon>
        <taxon>50 kb inversion clade</taxon>
        <taxon>NPAAA clade</taxon>
        <taxon>Hologalegina</taxon>
        <taxon>IRL clade</taxon>
        <taxon>Trifolieae</taxon>
        <taxon>Trifolium</taxon>
    </lineage>
</organism>
<keyword evidence="2" id="KW-1185">Reference proteome</keyword>
<dbReference type="Proteomes" id="UP001177021">
    <property type="component" value="Unassembled WGS sequence"/>
</dbReference>
<gene>
    <name evidence="1" type="ORF">MILVUS5_LOCUS10243</name>
</gene>
<evidence type="ECO:0000313" key="1">
    <source>
        <dbReference type="EMBL" id="CAJ2640387.1"/>
    </source>
</evidence>
<dbReference type="EMBL" id="CASHSV030000024">
    <property type="protein sequence ID" value="CAJ2640387.1"/>
    <property type="molecule type" value="Genomic_DNA"/>
</dbReference>
<comment type="caution">
    <text evidence="1">The sequence shown here is derived from an EMBL/GenBank/DDBJ whole genome shotgun (WGS) entry which is preliminary data.</text>
</comment>
<evidence type="ECO:0000313" key="2">
    <source>
        <dbReference type="Proteomes" id="UP001177021"/>
    </source>
</evidence>
<protein>
    <submittedName>
        <fullName evidence="1">Uncharacterized protein</fullName>
    </submittedName>
</protein>
<reference evidence="1" key="1">
    <citation type="submission" date="2023-10" db="EMBL/GenBank/DDBJ databases">
        <authorList>
            <person name="Rodriguez Cubillos JULIANA M."/>
            <person name="De Vega J."/>
        </authorList>
    </citation>
    <scope>NUCLEOTIDE SEQUENCE</scope>
</reference>
<name>A0ACB0J7J5_TRIPR</name>
<sequence>MEGFLLDVGKTFVEKCIIGAIEKSRYLFCFKCIAKEFNDEKDKLEAERKTMRQRFEVAIDKDKDIQFNAQFWEEHAEKLIQEDTKTKQRCFFGICPDCIWQYKRGEELANKIEETKKLVEKAEKLENIELARRLPDVERYSSQYYISFKSRELRYKELLDALKDDRYYTIGLHGMGGTGKTTLAKEVGKQLKASMQFNRVIITTVSNTPNIKKIQDDIAGPLGLVWEDNNESNRPEKLWNRLTNGEKILVILDDVWGYLNFDDIGIPNSDNHKGCKVLVTTRYFSVCKTMECGITIQLELLTEEDAWAMFQRYAELSNISSKGLLKQGRKISLECKRLPVAISTIASSLKGQKGREEWDVALKSLQRPMSMGDVDENLVDIYKCLKFSYENLKDKTAKELFLLCSVFQEDEVISTEILTRLGIGVGLFGQGYDKYNDARNLVVVAKNKLIDSCLLLRSNKRDVKMHDLIREVAQWIANQEILVVDSSNKNQKSSLAGRDNIRYLLFDGNPMDLCSSGFDGSKLKILIFIVDNSCFVESFFKSIAGLLVLNLRAGIKRFISLPQSIRSLTNIHSLLIESVYLGDISVLGSLQSLETLDLVRCSIEELPQEISKLKKLRLLNLEGCRIKRKNPFEVIQRCPSLEELYFLNSFNYSFQEITLPALERYQLIEYFGEMYDFSLSKCVSLQDKYLSEATVKHVIPTAEILRLKRTKKRWRNLMPEIVPIHQGMNDLIELRLEFFSQLECLIDTKHIGSPVPNVFSKLDVLELNEMNNLKELCNGPISSDFLNNLKKLTLRSCSTLVSVFDLSTSQSLLQLERLVIYDCKQLKNIVTNERKSDDKSCNILFPKLKVVDIYRCHQLQFIFPLFSAEDLLLLETIKIRWCDNLKHIFGQHQDVELASLKTLHLDDVPNFIGIFPESNDSFEGSSHSISKPQTQLEVEPIKSNKFPWSHVCCYGYNNKLRDSSSSTSTKIPIPSVYEDQPQHRSISLVTFSHIFLMLTFDIFSFVTKTFDTFSC</sequence>